<protein>
    <recommendedName>
        <fullName evidence="4">PEGA domain-containing protein</fullName>
    </recommendedName>
</protein>
<proteinExistence type="predicted"/>
<dbReference type="EMBL" id="BFAZ01000009">
    <property type="protein sequence ID" value="GBF43815.1"/>
    <property type="molecule type" value="Genomic_DNA"/>
</dbReference>
<dbReference type="Proteomes" id="UP000245206">
    <property type="component" value="Unassembled WGS sequence"/>
</dbReference>
<evidence type="ECO:0008006" key="4">
    <source>
        <dbReference type="Google" id="ProtNLM"/>
    </source>
</evidence>
<keyword evidence="1" id="KW-1133">Transmembrane helix</keyword>
<comment type="caution">
    <text evidence="2">The sequence shown here is derived from an EMBL/GenBank/DDBJ whole genome shotgun (WGS) entry which is preliminary data.</text>
</comment>
<evidence type="ECO:0000256" key="1">
    <source>
        <dbReference type="SAM" id="Phobius"/>
    </source>
</evidence>
<sequence>MKYAMQGNQDLNVIGPEDSHIFLDDEKIGESFIIKDVGFPKKDVVEKKTVRIEKTGYAPQVIELKKGTNKWIWGNFLFLLGAPIGFGIDYLAGVFNSFTPLNIKADLIRDEKYKVDLNSPTQKKYKAVLDESSKIPVVITYSNLSAVNIEKLDEKGNVIPNANDEYTSIFQNQSNVKTLSPGTYRIKGVYQTSRRSGNTITTYTAKKGGEMILTIPGGGAGAFCGLIDKEKKATSFRFIHINEPSAKSLEGFLPRAQLSNRIAGSCDGIFGLQDLLAQ</sequence>
<dbReference type="RefSeq" id="WP_108960684.1">
    <property type="nucleotide sequence ID" value="NZ_BFAZ01000009.1"/>
</dbReference>
<organism evidence="2 3">
    <name type="scientific">Leptospira ellinghausenii</name>
    <dbReference type="NCBI Taxonomy" id="1917822"/>
    <lineage>
        <taxon>Bacteria</taxon>
        <taxon>Pseudomonadati</taxon>
        <taxon>Spirochaetota</taxon>
        <taxon>Spirochaetia</taxon>
        <taxon>Leptospirales</taxon>
        <taxon>Leptospiraceae</taxon>
        <taxon>Leptospira</taxon>
    </lineage>
</organism>
<name>A0A2P2DGP4_9LEPT</name>
<feature type="transmembrane region" description="Helical" evidence="1">
    <location>
        <begin position="72"/>
        <end position="92"/>
    </location>
</feature>
<dbReference type="NCBIfam" id="NF047662">
    <property type="entry name" value="LEPBI_I2678_fam"/>
    <property type="match status" value="1"/>
</dbReference>
<reference evidence="3" key="1">
    <citation type="journal article" date="2019" name="Microbiol. Immunol.">
        <title>Molecular and phenotypic characterization of Leptospira johnsonii sp. nov., Leptospira ellinghausenii sp. nov. and Leptospira ryugenii sp. nov. isolated from soil and water in Japan.</title>
        <authorList>
            <person name="Masuzawa T."/>
            <person name="Saito M."/>
            <person name="Nakao R."/>
            <person name="Nikaido Y."/>
            <person name="Matsumoto M."/>
            <person name="Ogawa M."/>
            <person name="Yokoyama M."/>
            <person name="Hidaka Y."/>
            <person name="Tomita J."/>
            <person name="Sakakibara K."/>
            <person name="Suzuki K."/>
            <person name="Yasuda S."/>
            <person name="Sato H."/>
            <person name="Yamaguchi M."/>
            <person name="Yoshida S.I."/>
            <person name="Koizumi N."/>
            <person name="Kawamura Y."/>
        </authorList>
    </citation>
    <scope>NUCLEOTIDE SEQUENCE [LARGE SCALE GENOMIC DNA]</scope>
    <source>
        <strain evidence="3">E18</strain>
    </source>
</reference>
<gene>
    <name evidence="2" type="ORF">LPTSP2_31180</name>
</gene>
<evidence type="ECO:0000313" key="2">
    <source>
        <dbReference type="EMBL" id="GBF43815.1"/>
    </source>
</evidence>
<keyword evidence="1" id="KW-0472">Membrane</keyword>
<evidence type="ECO:0000313" key="3">
    <source>
        <dbReference type="Proteomes" id="UP000245206"/>
    </source>
</evidence>
<accession>A0A2P2DGP4</accession>
<keyword evidence="1" id="KW-0812">Transmembrane</keyword>
<dbReference type="AlphaFoldDB" id="A0A2P2DGP4"/>
<dbReference type="OrthoDB" id="325350at2"/>
<keyword evidence="3" id="KW-1185">Reference proteome</keyword>